<feature type="region of interest" description="Disordered" evidence="5">
    <location>
        <begin position="796"/>
        <end position="819"/>
    </location>
</feature>
<dbReference type="Proteomes" id="UP000256328">
    <property type="component" value="Unassembled WGS sequence"/>
</dbReference>
<keyword evidence="3" id="KW-0653">Protein transport</keyword>
<name>A0A3D8RD90_9HELO</name>
<evidence type="ECO:0000313" key="10">
    <source>
        <dbReference type="Proteomes" id="UP000256328"/>
    </source>
</evidence>
<comment type="similarity">
    <text evidence="1">Belongs to the MON2 family.</text>
</comment>
<dbReference type="InterPro" id="IPR032817">
    <property type="entry name" value="Mon2_C"/>
</dbReference>
<evidence type="ECO:0000256" key="4">
    <source>
        <dbReference type="SAM" id="Coils"/>
    </source>
</evidence>
<evidence type="ECO:0000256" key="5">
    <source>
        <dbReference type="SAM" id="MobiDB-lite"/>
    </source>
</evidence>
<evidence type="ECO:0000256" key="2">
    <source>
        <dbReference type="ARBA" id="ARBA00022448"/>
    </source>
</evidence>
<accession>A0A3D8RD90</accession>
<dbReference type="EMBL" id="PDLN01000011">
    <property type="protein sequence ID" value="RDW71916.1"/>
    <property type="molecule type" value="Genomic_DNA"/>
</dbReference>
<feature type="domain" description="Mon2/Sec7/BIG1-like HUS" evidence="6">
    <location>
        <begin position="219"/>
        <end position="372"/>
    </location>
</feature>
<dbReference type="GO" id="GO:0015031">
    <property type="term" value="P:protein transport"/>
    <property type="evidence" value="ECO:0007669"/>
    <property type="project" value="UniProtKB-KW"/>
</dbReference>
<keyword evidence="10" id="KW-1185">Reference proteome</keyword>
<dbReference type="PANTHER" id="PTHR10663">
    <property type="entry name" value="GUANYL-NUCLEOTIDE EXCHANGE FACTOR"/>
    <property type="match status" value="1"/>
</dbReference>
<evidence type="ECO:0000259" key="6">
    <source>
        <dbReference type="Pfam" id="PF12783"/>
    </source>
</evidence>
<dbReference type="Pfam" id="PF16213">
    <property type="entry name" value="DCB"/>
    <property type="match status" value="1"/>
</dbReference>
<evidence type="ECO:0000313" key="9">
    <source>
        <dbReference type="EMBL" id="RDW71916.1"/>
    </source>
</evidence>
<dbReference type="OrthoDB" id="294853at2759"/>
<keyword evidence="4" id="KW-0175">Coiled coil</keyword>
<evidence type="ECO:0000259" key="7">
    <source>
        <dbReference type="Pfam" id="PF16206"/>
    </source>
</evidence>
<organism evidence="9 10">
    <name type="scientific">Coleophoma crateriformis</name>
    <dbReference type="NCBI Taxonomy" id="565419"/>
    <lineage>
        <taxon>Eukaryota</taxon>
        <taxon>Fungi</taxon>
        <taxon>Dikarya</taxon>
        <taxon>Ascomycota</taxon>
        <taxon>Pezizomycotina</taxon>
        <taxon>Leotiomycetes</taxon>
        <taxon>Helotiales</taxon>
        <taxon>Dermateaceae</taxon>
        <taxon>Coleophoma</taxon>
    </lineage>
</organism>
<feature type="domain" description="Mon2 C-terminal" evidence="7">
    <location>
        <begin position="1016"/>
        <end position="1243"/>
    </location>
</feature>
<evidence type="ECO:0000256" key="1">
    <source>
        <dbReference type="ARBA" id="ARBA00008144"/>
    </source>
</evidence>
<evidence type="ECO:0000256" key="3">
    <source>
        <dbReference type="ARBA" id="ARBA00022927"/>
    </source>
</evidence>
<evidence type="ECO:0000259" key="8">
    <source>
        <dbReference type="Pfam" id="PF16213"/>
    </source>
</evidence>
<dbReference type="Pfam" id="PF16206">
    <property type="entry name" value="Mon2_C"/>
    <property type="match status" value="1"/>
</dbReference>
<dbReference type="InterPro" id="IPR016024">
    <property type="entry name" value="ARM-type_fold"/>
</dbReference>
<sequence>MTAQILASELGNLIQESKRKHTELRNDVKAAEKSLEELKALRVTSEAQVAAGILTVWFKPQALTNQIDLTQRVNFVSPFLIACGTKNVKFTGIAVVCLQRLVTVRAIPKSRLREVLDALREATPAGLDVQLKILQSLPSLLQNYADDLKGELLAAALNICTILQGSKNGIVNNTAAATLQQLVVAVFDKVVAEDKVALEVPTIGEAPIEGGIVQLRAAALDAYKVFNDLCLLTESQKPQFLRTTGIPQTFGLELIESVLTNHADIFLNHPEQAYILKTRVMPFIINSLSEKLNFAVTVRIVRILYTLLRRHLTILSIEGEMALGLLTHMLDQDTAMWKRSLCMEVFRGIFAEAALIRRIFAMYDAQEGKKDILRDLVASFVKISTERPAVIGLGPQSTIPMVSQISTAGADQGMLEASGVPGIISSSISSSEPVAGISTQWSTMRVPCIDQLDKTDPPSVPDSYIYGLTLACISGLSEGLAKFILPLTVPDVRNRKKASKVAEMTDSSKALEVPGSSLRNASLDQRASFKKNPVPVNPLTLEEHALFEDVSTCAGIVEECWPAILATCSTFLYAALDTEYYHGLVRSFQKFTHVAGLLRLSTPRDAFLTTLGKAAVPPNVLTASTAVSQPPQTPTSESSGMFKNARGLLSVDSLVIPASPTTDRARQGSVADVPAPSLNTRNLLCLRALLNLGIALGPTLDTAWAIILGTLQQADFVIFSSTKSTSRSSSSQTTETQAAGDNQALLANFGTEIKAVETAAARLLESTVDFPNDSFLEVVTALCNLLGREEEAKVAKGLSQGAEAPPSPTARRTSQTHRRLTSISVAHATQNQEDQFALAKISDVASINVDRLMTYAPDVSGWTVLTSELISTACSPTTTSSVRLRAADTLVRLILEAAGATLSFSDETRSVVHLRLIEAFSRALIPLHSAEQKSSVSVHATDIDVHKIILEGLKSVLEQCGEYIISGWDIAFEIIGSVFMQDFQAGDHATVTTRSTTRSARLIRSSFNSLQLICSDFLSSLPSSCFLILVDTLYKFCTQDDDLNISLTTVTFFWVLSDFISGRTDSFSLSPDLIEDSSEEGLMEKARSNDRAISDAALWMLLLLRLTAVTADDRLELRNSAIQTLLRIFDAYGDQLSPEAWSMCLNSVMFKLLSSIEARLKDIKDSEYPISDKERDGWNETTVVVLAGITNLLADYLDVLSAHPTFSTSWETLLNHLKTLLNFRVLDINTAVFKALRQILSKANLEGAEKDNFSTASKDLAWSLWSESLPCPVVDTSNKRFDNQNYLLAYVSALQEIYRLIQADLNVDRANRMLNLLRDAIQQANAGTYSADIEYLTPLQTQVLESMKMIRTTIEGVPAALISQTAEFVALPFEPKDGLSSDGQRPTYVALSKAAMSLLESLIVTHTSDNSIYNDGAVSASLAALAKPILLKYSFPIATKSISPWRQATTSSLSILTAILPILTTAGLEDDVVRSSWTSIIMIANGITAADCYGAPEMVNIKDDQEFDVESFLKIRELIVPALGAQNIPDKTRRVYTESLFRMSLIHAVEPKDLPQPGQELLATLYQLRKGCTVDPPPSPRSKMAYICFDELISLVAFSDGSNPRIKLAQAAAPYLILRAGLTLRAYIVDQPLRGRMPQPLSQRKELLYILKALVRLRCEPEGIPDTPGVDSEGKKHLHRLYPLLVKVVRAAARDQEVLEWLGKALDEVGMEFGL</sequence>
<protein>
    <submittedName>
        <fullName evidence="9">Putative endosomal peripheral membrane protein</fullName>
    </submittedName>
</protein>
<dbReference type="InterPro" id="IPR032691">
    <property type="entry name" value="Mon2/Sec7/BIG1-like_HUS"/>
</dbReference>
<reference evidence="9 10" key="1">
    <citation type="journal article" date="2018" name="IMA Fungus">
        <title>IMA Genome-F 9: Draft genome sequence of Annulohypoxylon stygium, Aspergillus mulundensis, Berkeleyomyces basicola (syn. Thielaviopsis basicola), Ceratocystis smalleyi, two Cercospora beticola strains, Coleophoma cylindrospora, Fusarium fracticaudum, Phialophora cf. hyalina, and Morchella septimelata.</title>
        <authorList>
            <person name="Wingfield B.D."/>
            <person name="Bills G.F."/>
            <person name="Dong Y."/>
            <person name="Huang W."/>
            <person name="Nel W.J."/>
            <person name="Swalarsk-Parry B.S."/>
            <person name="Vaghefi N."/>
            <person name="Wilken P.M."/>
            <person name="An Z."/>
            <person name="de Beer Z.W."/>
            <person name="De Vos L."/>
            <person name="Chen L."/>
            <person name="Duong T.A."/>
            <person name="Gao Y."/>
            <person name="Hammerbacher A."/>
            <person name="Kikkert J.R."/>
            <person name="Li Y."/>
            <person name="Li H."/>
            <person name="Li K."/>
            <person name="Li Q."/>
            <person name="Liu X."/>
            <person name="Ma X."/>
            <person name="Naidoo K."/>
            <person name="Pethybridge S.J."/>
            <person name="Sun J."/>
            <person name="Steenkamp E.T."/>
            <person name="van der Nest M.A."/>
            <person name="van Wyk S."/>
            <person name="Wingfield M.J."/>
            <person name="Xiong C."/>
            <person name="Yue Q."/>
            <person name="Zhang X."/>
        </authorList>
    </citation>
    <scope>NUCLEOTIDE SEQUENCE [LARGE SCALE GENOMIC DNA]</scope>
    <source>
        <strain evidence="9 10">BP5796</strain>
    </source>
</reference>
<feature type="domain" description="Mon2/Sec7/BIG1-like dimerisation and cyclophilin-binding" evidence="8">
    <location>
        <begin position="4"/>
        <end position="194"/>
    </location>
</feature>
<comment type="caution">
    <text evidence="9">The sequence shown here is derived from an EMBL/GenBank/DDBJ whole genome shotgun (WGS) entry which is preliminary data.</text>
</comment>
<dbReference type="InterPro" id="IPR032629">
    <property type="entry name" value="DCB_dom"/>
</dbReference>
<gene>
    <name evidence="9" type="ORF">BP5796_07950</name>
</gene>
<dbReference type="PANTHER" id="PTHR10663:SF333">
    <property type="entry name" value="PROTEIN MON2 HOMOLOG"/>
    <property type="match status" value="1"/>
</dbReference>
<keyword evidence="2" id="KW-0813">Transport</keyword>
<feature type="coiled-coil region" evidence="4">
    <location>
        <begin position="7"/>
        <end position="48"/>
    </location>
</feature>
<dbReference type="Pfam" id="PF12783">
    <property type="entry name" value="Sec7-like_HUS"/>
    <property type="match status" value="1"/>
</dbReference>
<dbReference type="SUPFAM" id="SSF48371">
    <property type="entry name" value="ARM repeat"/>
    <property type="match status" value="1"/>
</dbReference>
<dbReference type="GO" id="GO:0005794">
    <property type="term" value="C:Golgi apparatus"/>
    <property type="evidence" value="ECO:0007669"/>
    <property type="project" value="UniProtKB-ARBA"/>
</dbReference>
<proteinExistence type="inferred from homology"/>